<feature type="domain" description="HECT" evidence="9">
    <location>
        <begin position="112"/>
        <end position="439"/>
    </location>
</feature>
<dbReference type="InterPro" id="IPR035983">
    <property type="entry name" value="Hect_E3_ubiquitin_ligase"/>
</dbReference>
<dbReference type="PANTHER" id="PTHR11254:SF429">
    <property type="entry name" value="E3 UBIQUITIN-PROTEIN LIGASE SU(DX)"/>
    <property type="match status" value="1"/>
</dbReference>
<accession>A0A2A2KWG0</accession>
<evidence type="ECO:0000256" key="1">
    <source>
        <dbReference type="ARBA" id="ARBA00000885"/>
    </source>
</evidence>
<evidence type="ECO:0000313" key="10">
    <source>
        <dbReference type="EMBL" id="PAV78301.1"/>
    </source>
</evidence>
<dbReference type="InterPro" id="IPR050409">
    <property type="entry name" value="E3_ubiq-protein_ligase"/>
</dbReference>
<dbReference type="SMART" id="SM00119">
    <property type="entry name" value="HECTc"/>
    <property type="match status" value="1"/>
</dbReference>
<keyword evidence="6 7" id="KW-0833">Ubl conjugation pathway</keyword>
<sequence>MVRATTAVSSLSGSPAASNSSDPNMSFTNQLNGLPNGFSVGSGSQSSSGTTMFELVFSLVGPIVMAGRRTFYWKIAQFRHLCLSNSEPDPVEITVSRMNVFEDSLWQIMHASPNDLRGPLNIQFRGKGGLDYGSVAREWFFLLSHEMLNPVYCLFMCADNKTLQINPVSIVNPDHLQYFEFIGRVIAMALFHGKFIHSGFMMSFYKKMLNTSITLKDIEQVDSGFYNSMTQIKDSNVDEGKKLYFLDDYELLGEQKTHELKPGGAEIPVTEATKDEYIGLLVEWRFNRGVEQQIKAFFNGFNSVFPLEWLQNFDERELEMLLCGMQDIDVDDWQRNTVYRNYAPESKQVAWFWQWVRDLNQEKRARLLQFVTGTCRVPVGGFSELMDSTGLQKLFCIEKAGAGNWLPQSQTCFNRLNLPPYKRYDKLARDLTIAIDNTE</sequence>
<feature type="active site" description="Glycyl thioester intermediate" evidence="7">
    <location>
        <position position="412"/>
    </location>
</feature>
<dbReference type="CDD" id="cd00078">
    <property type="entry name" value="HECTc"/>
    <property type="match status" value="1"/>
</dbReference>
<dbReference type="InterPro" id="IPR000569">
    <property type="entry name" value="HECT_dom"/>
</dbReference>
<dbReference type="GO" id="GO:0016567">
    <property type="term" value="P:protein ubiquitination"/>
    <property type="evidence" value="ECO:0007669"/>
    <property type="project" value="TreeGrafter"/>
</dbReference>
<evidence type="ECO:0000256" key="5">
    <source>
        <dbReference type="ARBA" id="ARBA00022737"/>
    </source>
</evidence>
<dbReference type="EMBL" id="LIAE01007579">
    <property type="protein sequence ID" value="PAV78301.1"/>
    <property type="molecule type" value="Genomic_DNA"/>
</dbReference>
<evidence type="ECO:0000259" key="9">
    <source>
        <dbReference type="PROSITE" id="PS50237"/>
    </source>
</evidence>
<dbReference type="GO" id="GO:0061630">
    <property type="term" value="F:ubiquitin protein ligase activity"/>
    <property type="evidence" value="ECO:0007669"/>
    <property type="project" value="UniProtKB-EC"/>
</dbReference>
<dbReference type="Proteomes" id="UP000218231">
    <property type="component" value="Unassembled WGS sequence"/>
</dbReference>
<gene>
    <name evidence="10" type="ORF">WR25_15902</name>
</gene>
<keyword evidence="4" id="KW-0808">Transferase</keyword>
<dbReference type="AlphaFoldDB" id="A0A2A2KWG0"/>
<dbReference type="Pfam" id="PF00632">
    <property type="entry name" value="HECT"/>
    <property type="match status" value="1"/>
</dbReference>
<evidence type="ECO:0000256" key="4">
    <source>
        <dbReference type="ARBA" id="ARBA00022679"/>
    </source>
</evidence>
<dbReference type="FunFam" id="3.90.1750.10:FF:000079">
    <property type="entry name" value="E3 ubiquitin-protein ligase"/>
    <property type="match status" value="1"/>
</dbReference>
<dbReference type="FunFam" id="3.30.2160.10:FF:000001">
    <property type="entry name" value="E3 ubiquitin-protein ligase NEDD4-like"/>
    <property type="match status" value="1"/>
</dbReference>
<evidence type="ECO:0000256" key="2">
    <source>
        <dbReference type="ARBA" id="ARBA00004906"/>
    </source>
</evidence>
<dbReference type="Gene3D" id="3.90.1750.10">
    <property type="entry name" value="Hect, E3 ligase catalytic domains"/>
    <property type="match status" value="1"/>
</dbReference>
<proteinExistence type="predicted"/>
<feature type="region of interest" description="Disordered" evidence="8">
    <location>
        <begin position="1"/>
        <end position="28"/>
    </location>
</feature>
<name>A0A2A2KWG0_9BILA</name>
<evidence type="ECO:0000256" key="7">
    <source>
        <dbReference type="PROSITE-ProRule" id="PRU00104"/>
    </source>
</evidence>
<evidence type="ECO:0000256" key="3">
    <source>
        <dbReference type="ARBA" id="ARBA00012485"/>
    </source>
</evidence>
<dbReference type="SUPFAM" id="SSF56204">
    <property type="entry name" value="Hect, E3 ligase catalytic domain"/>
    <property type="match status" value="1"/>
</dbReference>
<organism evidence="10 11">
    <name type="scientific">Diploscapter pachys</name>
    <dbReference type="NCBI Taxonomy" id="2018661"/>
    <lineage>
        <taxon>Eukaryota</taxon>
        <taxon>Metazoa</taxon>
        <taxon>Ecdysozoa</taxon>
        <taxon>Nematoda</taxon>
        <taxon>Chromadorea</taxon>
        <taxon>Rhabditida</taxon>
        <taxon>Rhabditina</taxon>
        <taxon>Rhabditomorpha</taxon>
        <taxon>Rhabditoidea</taxon>
        <taxon>Rhabditidae</taxon>
        <taxon>Diploscapter</taxon>
    </lineage>
</organism>
<reference evidence="10 11" key="1">
    <citation type="journal article" date="2017" name="Curr. Biol.">
        <title>Genome architecture and evolution of a unichromosomal asexual nematode.</title>
        <authorList>
            <person name="Fradin H."/>
            <person name="Zegar C."/>
            <person name="Gutwein M."/>
            <person name="Lucas J."/>
            <person name="Kovtun M."/>
            <person name="Corcoran D."/>
            <person name="Baugh L.R."/>
            <person name="Kiontke K."/>
            <person name="Gunsalus K."/>
            <person name="Fitch D.H."/>
            <person name="Piano F."/>
        </authorList>
    </citation>
    <scope>NUCLEOTIDE SEQUENCE [LARGE SCALE GENOMIC DNA]</scope>
    <source>
        <strain evidence="10">PF1309</strain>
    </source>
</reference>
<keyword evidence="11" id="KW-1185">Reference proteome</keyword>
<dbReference type="PROSITE" id="PS50237">
    <property type="entry name" value="HECT"/>
    <property type="match status" value="1"/>
</dbReference>
<feature type="compositionally biased region" description="Low complexity" evidence="8">
    <location>
        <begin position="9"/>
        <end position="26"/>
    </location>
</feature>
<dbReference type="GO" id="GO:0005737">
    <property type="term" value="C:cytoplasm"/>
    <property type="evidence" value="ECO:0007669"/>
    <property type="project" value="UniProtKB-ARBA"/>
</dbReference>
<keyword evidence="5" id="KW-0677">Repeat</keyword>
<comment type="pathway">
    <text evidence="2">Protein modification; protein ubiquitination.</text>
</comment>
<dbReference type="OrthoDB" id="423283at2759"/>
<protein>
    <recommendedName>
        <fullName evidence="3">HECT-type E3 ubiquitin transferase</fullName>
        <ecNumber evidence="3">2.3.2.26</ecNumber>
    </recommendedName>
</protein>
<dbReference type="FunFam" id="3.30.2410.10:FF:000002">
    <property type="entry name" value="E3 ubiquitin-protein ligase HECW2"/>
    <property type="match status" value="1"/>
</dbReference>
<evidence type="ECO:0000256" key="6">
    <source>
        <dbReference type="ARBA" id="ARBA00022786"/>
    </source>
</evidence>
<dbReference type="Gene3D" id="3.30.2410.10">
    <property type="entry name" value="Hect, E3 ligase catalytic domain"/>
    <property type="match status" value="1"/>
</dbReference>
<dbReference type="STRING" id="2018661.A0A2A2KWG0"/>
<comment type="caution">
    <text evidence="10">The sequence shown here is derived from an EMBL/GenBank/DDBJ whole genome shotgun (WGS) entry which is preliminary data.</text>
</comment>
<dbReference type="GO" id="GO:0043161">
    <property type="term" value="P:proteasome-mediated ubiquitin-dependent protein catabolic process"/>
    <property type="evidence" value="ECO:0007669"/>
    <property type="project" value="TreeGrafter"/>
</dbReference>
<dbReference type="PANTHER" id="PTHR11254">
    <property type="entry name" value="HECT DOMAIN UBIQUITIN-PROTEIN LIGASE"/>
    <property type="match status" value="1"/>
</dbReference>
<comment type="catalytic activity">
    <reaction evidence="1">
        <text>S-ubiquitinyl-[E2 ubiquitin-conjugating enzyme]-L-cysteine + [acceptor protein]-L-lysine = [E2 ubiquitin-conjugating enzyme]-L-cysteine + N(6)-ubiquitinyl-[acceptor protein]-L-lysine.</text>
        <dbReference type="EC" id="2.3.2.26"/>
    </reaction>
</comment>
<evidence type="ECO:0000313" key="11">
    <source>
        <dbReference type="Proteomes" id="UP000218231"/>
    </source>
</evidence>
<evidence type="ECO:0000256" key="8">
    <source>
        <dbReference type="SAM" id="MobiDB-lite"/>
    </source>
</evidence>
<dbReference type="Gene3D" id="3.30.2160.10">
    <property type="entry name" value="Hect, E3 ligase catalytic domain"/>
    <property type="match status" value="1"/>
</dbReference>
<dbReference type="EC" id="2.3.2.26" evidence="3"/>